<name>A0A1A7BXW7_9BURK</name>
<dbReference type="AlphaFoldDB" id="A0A1A7BXW7"/>
<evidence type="ECO:0000313" key="2">
    <source>
        <dbReference type="Proteomes" id="UP000092713"/>
    </source>
</evidence>
<sequence>MLYRRFWILSLLSGVEEVGCSPIELKRFNILAYLANAVAKCYGVTPLDPTVLKENDGPLYPELLWEIDRLVGMGLVIVSDIVVDRSKAVRNVSYSISARGLNCESQCRALHREFSRIGDSLRSAAMAYSRNRLSLSIESLKSRDGNYADTTVANGEVVDFGDWVNTNATANSIDRLSKKIGQSLESDPSVSVNIYNRYLAAFSAEGGAE</sequence>
<proteinExistence type="predicted"/>
<evidence type="ECO:0000313" key="1">
    <source>
        <dbReference type="EMBL" id="OBV36963.1"/>
    </source>
</evidence>
<organism evidence="1 2">
    <name type="scientific">Janthinobacterium psychrotolerans</name>
    <dbReference type="NCBI Taxonomy" id="1747903"/>
    <lineage>
        <taxon>Bacteria</taxon>
        <taxon>Pseudomonadati</taxon>
        <taxon>Pseudomonadota</taxon>
        <taxon>Betaproteobacteria</taxon>
        <taxon>Burkholderiales</taxon>
        <taxon>Oxalobacteraceae</taxon>
        <taxon>Janthinobacterium</taxon>
    </lineage>
</organism>
<protein>
    <submittedName>
        <fullName evidence="1">Uncharacterized protein</fullName>
    </submittedName>
</protein>
<reference evidence="1 2" key="1">
    <citation type="submission" date="2016-04" db="EMBL/GenBank/DDBJ databases">
        <title>Draft genome sequence of Janthinobacterium psychrotolerans sp. nov., isolated from freshwater sediments in Denmark.</title>
        <authorList>
            <person name="Gong X."/>
            <person name="Skrivergaard S."/>
            <person name="Korsgaard B.S."/>
            <person name="Schreiber L."/>
            <person name="Marshall I.P."/>
            <person name="Finster K."/>
            <person name="Schramm A."/>
        </authorList>
    </citation>
    <scope>NUCLEOTIDE SEQUENCE [LARGE SCALE GENOMIC DNA]</scope>
    <source>
        <strain evidence="1 2">S3-2</strain>
    </source>
</reference>
<dbReference type="Proteomes" id="UP000092713">
    <property type="component" value="Unassembled WGS sequence"/>
</dbReference>
<comment type="caution">
    <text evidence="1">The sequence shown here is derived from an EMBL/GenBank/DDBJ whole genome shotgun (WGS) entry which is preliminary data.</text>
</comment>
<gene>
    <name evidence="1" type="ORF">ASR47_100214</name>
</gene>
<dbReference type="EMBL" id="LOCQ01000061">
    <property type="protein sequence ID" value="OBV36963.1"/>
    <property type="molecule type" value="Genomic_DNA"/>
</dbReference>
<accession>A0A1A7BXW7</accession>
<dbReference type="STRING" id="1747903.ASR47_100214"/>
<keyword evidence="2" id="KW-1185">Reference proteome</keyword>